<dbReference type="SUPFAM" id="SSF51735">
    <property type="entry name" value="NAD(P)-binding Rossmann-fold domains"/>
    <property type="match status" value="1"/>
</dbReference>
<dbReference type="Proteomes" id="UP000516437">
    <property type="component" value="Chromosome 2"/>
</dbReference>
<comment type="caution">
    <text evidence="2">The sequence shown here is derived from an EMBL/GenBank/DDBJ whole genome shotgun (WGS) entry which is preliminary data.</text>
</comment>
<proteinExistence type="predicted"/>
<dbReference type="OrthoDB" id="419598at2759"/>
<feature type="domain" description="NmrA-like" evidence="1">
    <location>
        <begin position="23"/>
        <end position="201"/>
    </location>
</feature>
<name>A0A6A1WE44_9ROSI</name>
<evidence type="ECO:0000259" key="1">
    <source>
        <dbReference type="Pfam" id="PF05368"/>
    </source>
</evidence>
<dbReference type="InterPro" id="IPR036291">
    <property type="entry name" value="NAD(P)-bd_dom_sf"/>
</dbReference>
<organism evidence="2 3">
    <name type="scientific">Morella rubra</name>
    <name type="common">Chinese bayberry</name>
    <dbReference type="NCBI Taxonomy" id="262757"/>
    <lineage>
        <taxon>Eukaryota</taxon>
        <taxon>Viridiplantae</taxon>
        <taxon>Streptophyta</taxon>
        <taxon>Embryophyta</taxon>
        <taxon>Tracheophyta</taxon>
        <taxon>Spermatophyta</taxon>
        <taxon>Magnoliopsida</taxon>
        <taxon>eudicotyledons</taxon>
        <taxon>Gunneridae</taxon>
        <taxon>Pentapetalae</taxon>
        <taxon>rosids</taxon>
        <taxon>fabids</taxon>
        <taxon>Fagales</taxon>
        <taxon>Myricaceae</taxon>
        <taxon>Morella</taxon>
    </lineage>
</organism>
<reference evidence="2 3" key="1">
    <citation type="journal article" date="2019" name="Plant Biotechnol. J.">
        <title>The red bayberry genome and genetic basis of sex determination.</title>
        <authorList>
            <person name="Jia H.M."/>
            <person name="Jia H.J."/>
            <person name="Cai Q.L."/>
            <person name="Wang Y."/>
            <person name="Zhao H.B."/>
            <person name="Yang W.F."/>
            <person name="Wang G.Y."/>
            <person name="Li Y.H."/>
            <person name="Zhan D.L."/>
            <person name="Shen Y.T."/>
            <person name="Niu Q.F."/>
            <person name="Chang L."/>
            <person name="Qiu J."/>
            <person name="Zhao L."/>
            <person name="Xie H.B."/>
            <person name="Fu W.Y."/>
            <person name="Jin J."/>
            <person name="Li X.W."/>
            <person name="Jiao Y."/>
            <person name="Zhou C.C."/>
            <person name="Tu T."/>
            <person name="Chai C.Y."/>
            <person name="Gao J.L."/>
            <person name="Fan L.J."/>
            <person name="van de Weg E."/>
            <person name="Wang J.Y."/>
            <person name="Gao Z.S."/>
        </authorList>
    </citation>
    <scope>NUCLEOTIDE SEQUENCE [LARGE SCALE GENOMIC DNA]</scope>
    <source>
        <tissue evidence="2">Leaves</tissue>
    </source>
</reference>
<dbReference type="PANTHER" id="PTHR43349">
    <property type="entry name" value="PINORESINOL REDUCTASE-RELATED"/>
    <property type="match status" value="1"/>
</dbReference>
<dbReference type="AlphaFoldDB" id="A0A6A1WE44"/>
<dbReference type="Pfam" id="PF05368">
    <property type="entry name" value="NmrA"/>
    <property type="match status" value="1"/>
</dbReference>
<dbReference type="InterPro" id="IPR050608">
    <property type="entry name" value="NmrA-type/Isoflavone_red_sf"/>
</dbReference>
<dbReference type="EMBL" id="RXIC02000020">
    <property type="protein sequence ID" value="KAB1223451.1"/>
    <property type="molecule type" value="Genomic_DNA"/>
</dbReference>
<gene>
    <name evidence="2" type="ORF">CJ030_MR2G012448</name>
</gene>
<evidence type="ECO:0000313" key="2">
    <source>
        <dbReference type="EMBL" id="KAB1223451.1"/>
    </source>
</evidence>
<dbReference type="PANTHER" id="PTHR43349:SF9">
    <property type="entry name" value="PHENYLCOUMARAN BENZYLIC ETHER REDUCTASE-LIKE PROTEIN"/>
    <property type="match status" value="1"/>
</dbReference>
<dbReference type="Gene3D" id="3.40.50.720">
    <property type="entry name" value="NAD(P)-binding Rossmann-like Domain"/>
    <property type="match status" value="1"/>
</dbReference>
<accession>A0A6A1WE44</accession>
<dbReference type="Gene3D" id="3.90.25.10">
    <property type="entry name" value="UDP-galactose 4-epimerase, domain 1"/>
    <property type="match status" value="1"/>
</dbReference>
<dbReference type="GO" id="GO:0009807">
    <property type="term" value="P:lignan biosynthetic process"/>
    <property type="evidence" value="ECO:0007669"/>
    <property type="project" value="UniProtKB-ARBA"/>
</dbReference>
<evidence type="ECO:0000313" key="3">
    <source>
        <dbReference type="Proteomes" id="UP000516437"/>
    </source>
</evidence>
<protein>
    <submittedName>
        <fullName evidence="2">Eugenol synthase 1</fullName>
    </submittedName>
</protein>
<keyword evidence="3" id="KW-1185">Reference proteome</keyword>
<dbReference type="InterPro" id="IPR008030">
    <property type="entry name" value="NmrA-like"/>
</dbReference>
<sequence length="219" mass="24908">MHTEDTVIRGLESLTEPCSNETGELNEHEKVVAIVQEVDIIIFALAFPQVLDQLKIIDAIKVAGNIKTYVIFKHFHEWLPRGSFHQILDVKRTGNPSTTFPAFLEKKRKVRSAIEAAAIPYTFVSLNCCGAYFVKYYLLCPHEERDHIVVYGSGKAKAVLNYEEDIAMTTIMMANDPRTCNRVVIYRPKENIVSQLELLSFGRRKLAGVSLGFTFRRKN</sequence>